<feature type="compositionally biased region" description="Polar residues" evidence="1">
    <location>
        <begin position="66"/>
        <end position="75"/>
    </location>
</feature>
<reference evidence="3" key="1">
    <citation type="submission" date="2025-08" db="UniProtKB">
        <authorList>
            <consortium name="RefSeq"/>
        </authorList>
    </citation>
    <scope>IDENTIFICATION</scope>
    <source>
        <tissue evidence="3">Muscle</tissue>
    </source>
</reference>
<dbReference type="AlphaFoldDB" id="A0A6J3JZP9"/>
<sequence length="155" mass="17739">MTNDEPCRSIWNKFCDSVNSGVFWTSTEFKSACPPKKKKKKPDEELSKGMKLSDEDTKDGVDPSFSKKSPYQSPSDICPDVKSSCYIKMQDPCRPCCCDDKPKPPPCPPNRRPQRSRETICGCELCQKNPNHEKCCDKNRAFRGIDINREYFEKA</sequence>
<proteinExistence type="predicted"/>
<keyword evidence="2" id="KW-1185">Reference proteome</keyword>
<feature type="region of interest" description="Disordered" evidence="1">
    <location>
        <begin position="32"/>
        <end position="76"/>
    </location>
</feature>
<organism evidence="2 3">
    <name type="scientific">Bombus vosnesenskii</name>
    <dbReference type="NCBI Taxonomy" id="207650"/>
    <lineage>
        <taxon>Eukaryota</taxon>
        <taxon>Metazoa</taxon>
        <taxon>Ecdysozoa</taxon>
        <taxon>Arthropoda</taxon>
        <taxon>Hexapoda</taxon>
        <taxon>Insecta</taxon>
        <taxon>Pterygota</taxon>
        <taxon>Neoptera</taxon>
        <taxon>Endopterygota</taxon>
        <taxon>Hymenoptera</taxon>
        <taxon>Apocrita</taxon>
        <taxon>Aculeata</taxon>
        <taxon>Apoidea</taxon>
        <taxon>Anthophila</taxon>
        <taxon>Apidae</taxon>
        <taxon>Bombus</taxon>
        <taxon>Pyrobombus</taxon>
    </lineage>
</organism>
<dbReference type="RefSeq" id="XP_033345781.1">
    <property type="nucleotide sequence ID" value="XM_033489890.1"/>
</dbReference>
<evidence type="ECO:0000313" key="3">
    <source>
        <dbReference type="RefSeq" id="XP_033345781.1"/>
    </source>
</evidence>
<feature type="compositionally biased region" description="Basic and acidic residues" evidence="1">
    <location>
        <begin position="41"/>
        <end position="61"/>
    </location>
</feature>
<dbReference type="GeneID" id="117231442"/>
<dbReference type="Proteomes" id="UP000504631">
    <property type="component" value="Unplaced"/>
</dbReference>
<accession>A0A6J3JZP9</accession>
<gene>
    <name evidence="3" type="primary">LOC117231442</name>
</gene>
<evidence type="ECO:0000256" key="1">
    <source>
        <dbReference type="SAM" id="MobiDB-lite"/>
    </source>
</evidence>
<evidence type="ECO:0000313" key="2">
    <source>
        <dbReference type="Proteomes" id="UP000504631"/>
    </source>
</evidence>
<dbReference type="KEGG" id="bvk:117231442"/>
<name>A0A6J3JZP9_9HYME</name>
<protein>
    <submittedName>
        <fullName evidence="3">Uncharacterized protein LOC117231442</fullName>
    </submittedName>
</protein>